<evidence type="ECO:0000313" key="2">
    <source>
        <dbReference type="Proteomes" id="UP000276133"/>
    </source>
</evidence>
<proteinExistence type="predicted"/>
<sequence length="141" mass="16015">MSTVKRVDELLNIEVKSDIKAASITASITPLRPTGITSTLCMRQTFSSQGSLHHHLIRTPVPNRAGSLTQKEAKPWHVRIGHIAQYLKRVVLGQSALYIRPRHVQVLVATYFVVRNDHERHSTNYHDHSLNGFGMRDKTDR</sequence>
<protein>
    <submittedName>
        <fullName evidence="1">Uncharacterized protein</fullName>
    </submittedName>
</protein>
<keyword evidence="2" id="KW-1185">Reference proteome</keyword>
<evidence type="ECO:0000313" key="1">
    <source>
        <dbReference type="EMBL" id="RMZ95322.1"/>
    </source>
</evidence>
<organism evidence="1 2">
    <name type="scientific">Brachionus plicatilis</name>
    <name type="common">Marine rotifer</name>
    <name type="synonym">Brachionus muelleri</name>
    <dbReference type="NCBI Taxonomy" id="10195"/>
    <lineage>
        <taxon>Eukaryota</taxon>
        <taxon>Metazoa</taxon>
        <taxon>Spiralia</taxon>
        <taxon>Gnathifera</taxon>
        <taxon>Rotifera</taxon>
        <taxon>Eurotatoria</taxon>
        <taxon>Monogononta</taxon>
        <taxon>Pseudotrocha</taxon>
        <taxon>Ploima</taxon>
        <taxon>Brachionidae</taxon>
        <taxon>Brachionus</taxon>
    </lineage>
</organism>
<dbReference type="AlphaFoldDB" id="A0A3M7P8C8"/>
<reference evidence="1 2" key="1">
    <citation type="journal article" date="2018" name="Sci. Rep.">
        <title>Genomic signatures of local adaptation to the degree of environmental predictability in rotifers.</title>
        <authorList>
            <person name="Franch-Gras L."/>
            <person name="Hahn C."/>
            <person name="Garcia-Roger E.M."/>
            <person name="Carmona M.J."/>
            <person name="Serra M."/>
            <person name="Gomez A."/>
        </authorList>
    </citation>
    <scope>NUCLEOTIDE SEQUENCE [LARGE SCALE GENOMIC DNA]</scope>
    <source>
        <strain evidence="1">HYR1</strain>
    </source>
</reference>
<accession>A0A3M7P8C8</accession>
<gene>
    <name evidence="1" type="ORF">BpHYR1_012913</name>
</gene>
<comment type="caution">
    <text evidence="1">The sequence shown here is derived from an EMBL/GenBank/DDBJ whole genome shotgun (WGS) entry which is preliminary data.</text>
</comment>
<name>A0A3M7P8C8_BRAPC</name>
<dbReference type="EMBL" id="REGN01012466">
    <property type="protein sequence ID" value="RMZ95322.1"/>
    <property type="molecule type" value="Genomic_DNA"/>
</dbReference>
<dbReference type="Proteomes" id="UP000276133">
    <property type="component" value="Unassembled WGS sequence"/>
</dbReference>